<evidence type="ECO:0000313" key="1">
    <source>
        <dbReference type="EMBL" id="NYH15416.1"/>
    </source>
</evidence>
<gene>
    <name evidence="2" type="ORF">GGD40_005854</name>
    <name evidence="1" type="ORF">GGD41_002644</name>
</gene>
<evidence type="ECO:0000313" key="4">
    <source>
        <dbReference type="Proteomes" id="UP000572540"/>
    </source>
</evidence>
<sequence>MLAIQLEQGVLEEGSFDEVENSRGVDPHCVKRRLERSGVAGQIDTIEW</sequence>
<organism evidence="1 4">
    <name type="scientific">Paraburkholderia bryophila</name>
    <dbReference type="NCBI Taxonomy" id="420952"/>
    <lineage>
        <taxon>Bacteria</taxon>
        <taxon>Pseudomonadati</taxon>
        <taxon>Pseudomonadota</taxon>
        <taxon>Betaproteobacteria</taxon>
        <taxon>Burkholderiales</taxon>
        <taxon>Burkholderiaceae</taxon>
        <taxon>Paraburkholderia</taxon>
    </lineage>
</organism>
<comment type="caution">
    <text evidence="1">The sequence shown here is derived from an EMBL/GenBank/DDBJ whole genome shotgun (WGS) entry which is preliminary data.</text>
</comment>
<evidence type="ECO:0000313" key="2">
    <source>
        <dbReference type="EMBL" id="NYH26283.1"/>
    </source>
</evidence>
<dbReference type="EMBL" id="JACCAS010000002">
    <property type="protein sequence ID" value="NYH26283.1"/>
    <property type="molecule type" value="Genomic_DNA"/>
</dbReference>
<reference evidence="3 4" key="1">
    <citation type="submission" date="2020-07" db="EMBL/GenBank/DDBJ databases">
        <title>Exploring microbial biodiversity for novel pathways involved in the catabolism of aromatic compounds derived from lignin.</title>
        <authorList>
            <person name="Elkins J."/>
        </authorList>
    </citation>
    <scope>NUCLEOTIDE SEQUENCE [LARGE SCALE GENOMIC DNA]</scope>
    <source>
        <strain evidence="1 4">H2C3B</strain>
        <strain evidence="2 3">H2C3C</strain>
    </source>
</reference>
<protein>
    <submittedName>
        <fullName evidence="1">Uncharacterized protein</fullName>
    </submittedName>
</protein>
<dbReference type="Proteomes" id="UP000540929">
    <property type="component" value="Unassembled WGS sequence"/>
</dbReference>
<accession>A0A7Y9W717</accession>
<name>A0A7Y9W717_9BURK</name>
<proteinExistence type="predicted"/>
<dbReference type="AlphaFoldDB" id="A0A7Y9W717"/>
<evidence type="ECO:0000313" key="3">
    <source>
        <dbReference type="Proteomes" id="UP000540929"/>
    </source>
</evidence>
<keyword evidence="3" id="KW-1185">Reference proteome</keyword>
<dbReference type="EMBL" id="JACCAU010000001">
    <property type="protein sequence ID" value="NYH15416.1"/>
    <property type="molecule type" value="Genomic_DNA"/>
</dbReference>
<dbReference type="Proteomes" id="UP000572540">
    <property type="component" value="Unassembled WGS sequence"/>
</dbReference>